<evidence type="ECO:0000256" key="5">
    <source>
        <dbReference type="RuleBase" id="RU004355"/>
    </source>
</evidence>
<dbReference type="NCBIfam" id="TIGR00237">
    <property type="entry name" value="xseA"/>
    <property type="match status" value="1"/>
</dbReference>
<dbReference type="GO" id="GO:0003676">
    <property type="term" value="F:nucleic acid binding"/>
    <property type="evidence" value="ECO:0007669"/>
    <property type="project" value="InterPro"/>
</dbReference>
<comment type="subcellular location">
    <subcellularLocation>
        <location evidence="5">Cytoplasm</location>
    </subcellularLocation>
</comment>
<reference evidence="8 9" key="1">
    <citation type="submission" date="2019-02" db="EMBL/GenBank/DDBJ databases">
        <title>Genomic Encyclopedia of Archaeal and Bacterial Type Strains, Phase II (KMG-II): from individual species to whole genera.</title>
        <authorList>
            <person name="Goeker M."/>
        </authorList>
    </citation>
    <scope>NUCLEOTIDE SEQUENCE [LARGE SCALE GENOMIC DNA]</scope>
    <source>
        <strain evidence="8 9">DSM 21411</strain>
    </source>
</reference>
<feature type="domain" description="OB-fold nucleic acid binding" evidence="7">
    <location>
        <begin position="6"/>
        <end position="111"/>
    </location>
</feature>
<dbReference type="Pfam" id="PF13742">
    <property type="entry name" value="tRNA_anti_2"/>
    <property type="match status" value="1"/>
</dbReference>
<name>A0A4Q7PDL9_9BACT</name>
<dbReference type="RefSeq" id="WP_130276940.1">
    <property type="nucleotide sequence ID" value="NZ_SGXG01000001.1"/>
</dbReference>
<evidence type="ECO:0000259" key="7">
    <source>
        <dbReference type="Pfam" id="PF13742"/>
    </source>
</evidence>
<dbReference type="GO" id="GO:0009318">
    <property type="term" value="C:exodeoxyribonuclease VII complex"/>
    <property type="evidence" value="ECO:0007669"/>
    <property type="project" value="UniProtKB-UniRule"/>
</dbReference>
<evidence type="ECO:0000256" key="3">
    <source>
        <dbReference type="ARBA" id="ARBA00022801"/>
    </source>
</evidence>
<evidence type="ECO:0000313" key="9">
    <source>
        <dbReference type="Proteomes" id="UP000292209"/>
    </source>
</evidence>
<protein>
    <recommendedName>
        <fullName evidence="5">Exodeoxyribonuclease 7 large subunit</fullName>
        <ecNumber evidence="5">3.1.11.6</ecNumber>
    </recommendedName>
</protein>
<sequence length="438" mass="49881">MHEAISLLELNQLIKETLDIQLAPTYWVVAEIAEINHARQGHAYLELVEKEGNQIAAKIRATIWSYTYRSLASRFKSVTGQDLKSGMKILAQVSVTFHEVYGISLNVKEIDPNYTLGERARIRQEIIDRLAREGMLEFNKRFKLPAVPQKIAVISSSTAAGYGDFVNQIKNNRFGYQVHHRLFQATLQGVEAAETIIQALKSVHEAHQKHPFDAIVLIRGGGSQLDLDCFDDYRLAIEIAKSELPVITGIGHERDETIADLVAHTKMKTPTATAEFILSGFREFEDNLELLWKQIERNAAQIWGWEERKLRDLENKLGKLSGTLIHRSGEKLSFILKQIKTLSQKQLTVNKISLENQLVSLQKAGRIRVKMEKEKLERLQTDLGRLNPDRFFEMGYTRSEISGVPVHKMRPKTGDIMSTYSGVMKIESKIEKIEKYGK</sequence>
<feature type="domain" description="Exonuclease VII large subunit C-terminal" evidence="6">
    <location>
        <begin position="139"/>
        <end position="397"/>
    </location>
</feature>
<dbReference type="Pfam" id="PF02601">
    <property type="entry name" value="Exonuc_VII_L"/>
    <property type="match status" value="1"/>
</dbReference>
<dbReference type="Proteomes" id="UP000292209">
    <property type="component" value="Unassembled WGS sequence"/>
</dbReference>
<dbReference type="OrthoDB" id="9802795at2"/>
<dbReference type="GO" id="GO:0008855">
    <property type="term" value="F:exodeoxyribonuclease VII activity"/>
    <property type="evidence" value="ECO:0007669"/>
    <property type="project" value="UniProtKB-UniRule"/>
</dbReference>
<evidence type="ECO:0000313" key="8">
    <source>
        <dbReference type="EMBL" id="RZS98197.1"/>
    </source>
</evidence>
<dbReference type="AlphaFoldDB" id="A0A4Q7PDL9"/>
<comment type="catalytic activity">
    <reaction evidence="5">
        <text>Exonucleolytic cleavage in either 5'- to 3'- or 3'- to 5'-direction to yield nucleoside 5'-phosphates.</text>
        <dbReference type="EC" id="3.1.11.6"/>
    </reaction>
</comment>
<keyword evidence="4 5" id="KW-0269">Exonuclease</keyword>
<evidence type="ECO:0000256" key="2">
    <source>
        <dbReference type="ARBA" id="ARBA00022722"/>
    </source>
</evidence>
<dbReference type="InterPro" id="IPR020579">
    <property type="entry name" value="Exonuc_VII_lsu_C"/>
</dbReference>
<comment type="similarity">
    <text evidence="5">Belongs to the XseA family.</text>
</comment>
<dbReference type="EMBL" id="SGXG01000001">
    <property type="protein sequence ID" value="RZS98197.1"/>
    <property type="molecule type" value="Genomic_DNA"/>
</dbReference>
<dbReference type="PANTHER" id="PTHR30008:SF0">
    <property type="entry name" value="EXODEOXYRIBONUCLEASE 7 LARGE SUBUNIT"/>
    <property type="match status" value="1"/>
</dbReference>
<evidence type="ECO:0000256" key="1">
    <source>
        <dbReference type="ARBA" id="ARBA00022490"/>
    </source>
</evidence>
<accession>A0A4Q7PDL9</accession>
<dbReference type="GO" id="GO:0005737">
    <property type="term" value="C:cytoplasm"/>
    <property type="evidence" value="ECO:0007669"/>
    <property type="project" value="UniProtKB-SubCell"/>
</dbReference>
<keyword evidence="1" id="KW-0963">Cytoplasm</keyword>
<keyword evidence="9" id="KW-1185">Reference proteome</keyword>
<organism evidence="8 9">
    <name type="scientific">Cecembia calidifontis</name>
    <dbReference type="NCBI Taxonomy" id="1187080"/>
    <lineage>
        <taxon>Bacteria</taxon>
        <taxon>Pseudomonadati</taxon>
        <taxon>Bacteroidota</taxon>
        <taxon>Cytophagia</taxon>
        <taxon>Cytophagales</taxon>
        <taxon>Cyclobacteriaceae</taxon>
        <taxon>Cecembia</taxon>
    </lineage>
</organism>
<comment type="caution">
    <text evidence="8">The sequence shown here is derived from an EMBL/GenBank/DDBJ whole genome shotgun (WGS) entry which is preliminary data.</text>
</comment>
<dbReference type="EC" id="3.1.11.6" evidence="5"/>
<dbReference type="PANTHER" id="PTHR30008">
    <property type="entry name" value="EXODEOXYRIBONUCLEASE 7 LARGE SUBUNIT"/>
    <property type="match status" value="1"/>
</dbReference>
<proteinExistence type="inferred from homology"/>
<evidence type="ECO:0000259" key="6">
    <source>
        <dbReference type="Pfam" id="PF02601"/>
    </source>
</evidence>
<evidence type="ECO:0000256" key="4">
    <source>
        <dbReference type="ARBA" id="ARBA00022839"/>
    </source>
</evidence>
<dbReference type="InterPro" id="IPR003753">
    <property type="entry name" value="Exonuc_VII_L"/>
</dbReference>
<dbReference type="InterPro" id="IPR025824">
    <property type="entry name" value="OB-fold_nuc-bd_dom"/>
</dbReference>
<dbReference type="CDD" id="cd04489">
    <property type="entry name" value="ExoVII_LU_OBF"/>
    <property type="match status" value="1"/>
</dbReference>
<keyword evidence="3 5" id="KW-0378">Hydrolase</keyword>
<gene>
    <name evidence="8" type="ORF">BC751_3837</name>
</gene>
<keyword evidence="2 5" id="KW-0540">Nuclease</keyword>
<dbReference type="GO" id="GO:0006308">
    <property type="term" value="P:DNA catabolic process"/>
    <property type="evidence" value="ECO:0007669"/>
    <property type="project" value="UniProtKB-UniRule"/>
</dbReference>